<reference evidence="2" key="1">
    <citation type="submission" date="2020-05" db="EMBL/GenBank/DDBJ databases">
        <authorList>
            <person name="Chiriac C."/>
            <person name="Salcher M."/>
            <person name="Ghai R."/>
            <person name="Kavagutti S V."/>
        </authorList>
    </citation>
    <scope>NUCLEOTIDE SEQUENCE</scope>
</reference>
<accession>A0A6J6CNS6</accession>
<proteinExistence type="predicted"/>
<evidence type="ECO:0000256" key="1">
    <source>
        <dbReference type="SAM" id="MobiDB-lite"/>
    </source>
</evidence>
<feature type="region of interest" description="Disordered" evidence="1">
    <location>
        <begin position="1"/>
        <end position="87"/>
    </location>
</feature>
<dbReference type="AlphaFoldDB" id="A0A6J6CNS6"/>
<sequence length="97" mass="10432">MRSPISNVVMPTEYGPGFEKSIGSDVDDFEEEPPQAAAPAMSMKHSASTPRSDVDGRVELRIESPDSRTVRSGPKHSQPLLGSLGPEHKICMAGFAH</sequence>
<evidence type="ECO:0000313" key="2">
    <source>
        <dbReference type="EMBL" id="CAB4551763.1"/>
    </source>
</evidence>
<dbReference type="EMBL" id="CAEZSU010000086">
    <property type="protein sequence ID" value="CAB4551763.1"/>
    <property type="molecule type" value="Genomic_DNA"/>
</dbReference>
<name>A0A6J6CNS6_9ZZZZ</name>
<organism evidence="2">
    <name type="scientific">freshwater metagenome</name>
    <dbReference type="NCBI Taxonomy" id="449393"/>
    <lineage>
        <taxon>unclassified sequences</taxon>
        <taxon>metagenomes</taxon>
        <taxon>ecological metagenomes</taxon>
    </lineage>
</organism>
<feature type="compositionally biased region" description="Basic and acidic residues" evidence="1">
    <location>
        <begin position="52"/>
        <end position="69"/>
    </location>
</feature>
<protein>
    <submittedName>
        <fullName evidence="2">Unannotated protein</fullName>
    </submittedName>
</protein>
<gene>
    <name evidence="2" type="ORF">UFOPK1495_00921</name>
</gene>